<dbReference type="Proteomes" id="UP000019146">
    <property type="component" value="Chromosome 2"/>
</dbReference>
<dbReference type="InterPro" id="IPR000169">
    <property type="entry name" value="Pept_cys_AS"/>
</dbReference>
<proteinExistence type="predicted"/>
<dbReference type="SUPFAM" id="SSF50934">
    <property type="entry name" value="Tachylectin-2"/>
    <property type="match status" value="1"/>
</dbReference>
<dbReference type="Gene3D" id="2.115.10.10">
    <property type="entry name" value="Tachylectin 2"/>
    <property type="match status" value="2"/>
</dbReference>
<dbReference type="InterPro" id="IPR023294">
    <property type="entry name" value="Tachylectin2"/>
</dbReference>
<feature type="domain" description="Tachylectin 2" evidence="1">
    <location>
        <begin position="550"/>
        <end position="718"/>
    </location>
</feature>
<dbReference type="Pfam" id="PF14517">
    <property type="entry name" value="Tachylectin"/>
    <property type="match status" value="1"/>
</dbReference>
<protein>
    <submittedName>
        <fullName evidence="2">Secreted protein</fullName>
    </submittedName>
</protein>
<dbReference type="InterPro" id="IPR036813">
    <property type="entry name" value="Tachylectin2_sf"/>
</dbReference>
<name>A0A0P0REK4_9BURK</name>
<dbReference type="KEGG" id="bcai:K788_0003085"/>
<dbReference type="Gene3D" id="3.90.70.10">
    <property type="entry name" value="Cysteine proteinases"/>
    <property type="match status" value="1"/>
</dbReference>
<dbReference type="PROSITE" id="PS00139">
    <property type="entry name" value="THIOL_PROTEASE_CYS"/>
    <property type="match status" value="1"/>
</dbReference>
<dbReference type="EMBL" id="CP012747">
    <property type="protein sequence ID" value="ALL66854.1"/>
    <property type="molecule type" value="Genomic_DNA"/>
</dbReference>
<reference evidence="2 3" key="1">
    <citation type="journal article" date="2014" name="Genome Announc.">
        <title>Draft Genome Sequence of the Haloacid-Degrading Burkholderia caribensis Strain MBA4.</title>
        <authorList>
            <person name="Pan Y."/>
            <person name="Kong K.F."/>
            <person name="Tsang J.S."/>
        </authorList>
    </citation>
    <scope>NUCLEOTIDE SEQUENCE [LARGE SCALE GENOMIC DNA]</scope>
    <source>
        <strain evidence="2 3">MBA4</strain>
    </source>
</reference>
<evidence type="ECO:0000313" key="2">
    <source>
        <dbReference type="EMBL" id="ALL66854.1"/>
    </source>
</evidence>
<accession>A0A0P0REK4</accession>
<gene>
    <name evidence="2" type="ORF">K788_0003085</name>
</gene>
<evidence type="ECO:0000313" key="3">
    <source>
        <dbReference type="Proteomes" id="UP000019146"/>
    </source>
</evidence>
<dbReference type="AlphaFoldDB" id="A0A0P0REK4"/>
<organism evidence="2 3">
    <name type="scientific">Paraburkholderia caribensis MBA4</name>
    <dbReference type="NCBI Taxonomy" id="1323664"/>
    <lineage>
        <taxon>Bacteria</taxon>
        <taxon>Pseudomonadati</taxon>
        <taxon>Pseudomonadota</taxon>
        <taxon>Betaproteobacteria</taxon>
        <taxon>Burkholderiales</taxon>
        <taxon>Burkholderiaceae</taxon>
        <taxon>Paraburkholderia</taxon>
    </lineage>
</organism>
<dbReference type="InterPro" id="IPR038765">
    <property type="entry name" value="Papain-like_cys_pep_sf"/>
</dbReference>
<evidence type="ECO:0000259" key="1">
    <source>
        <dbReference type="Pfam" id="PF14517"/>
    </source>
</evidence>
<dbReference type="GeneID" id="69970767"/>
<dbReference type="RefSeq" id="WP_035988386.1">
    <property type="nucleotide sequence ID" value="NZ_CP012747.1"/>
</dbReference>
<dbReference type="SUPFAM" id="SSF54001">
    <property type="entry name" value="Cysteine proteinases"/>
    <property type="match status" value="1"/>
</dbReference>
<sequence>MSGVIGEVFHAVQRQSCNIQKEVILVSEYLVEAVPVPPSRDLAGPVPVIPVLETMMATPAASTPRPLVEPFDSFEARLKEIEPAPAREMLRDFTVLPRRVSHRNFQTPFNVSQGSRGACWAFAGIAALEAAYARIGVAADLSEQYLFHISKAYGNHTSGGGINSLIGFMGSADIVHHLKYWSVPTFQNVPFIDQPALQQLANAIPNTGGALANASSGTREQNDWFEFDLRNIPLLGRWFAQYRVQDYGQISSYTNDDIRRTLAAGRDVVVDVNDKINNGGHVLLIHGYDDDAQTFDIKNSQSLPGFTTMKYANDPQFDIQYQYSMYYITAVAPVETQWAAMWIGRWETDHDGWRGSLVMRRFLDITRNETLPGPASRISLGTWYGEDGRMLDVVGHFVDQGRGLFCNIGDQPFELYLHTRDPYRAGGRCYWNNQHFGVVLSRGNAVGAGAGFNRTETIGLWDTVHDGWRGQFRIGVEPVYVQAADAASRHAWIDGGAVANRVDAHVDFGGDNRNQPFELLAHTREDGILGGLTSWGGRDWPVEGRMSQNLYAIRDNGELRWYRHTGRYRLSEEWDAPKVVGNGWGAFLSVFGGGDGVVYAIRHDGVLLWYYHDGRNQGTFDWQGAKEVGIGWSGFARVFAGDGGVIYAITTQGKLLWYRHQGRRDGTFRWQGPFEVGSQWNSFTSLAAAPDGCIYGVQPNGTLLWYRHYGFDQGYPIWHGPVAVGIGWQPYDRIWAVGNGFIYGRTAANGGDLWMWRHHGFLTGEGSWTPAIKVGNGWGGGIKEVFAT</sequence>